<keyword evidence="1" id="KW-0812">Transmembrane</keyword>
<dbReference type="Pfam" id="PF05656">
    <property type="entry name" value="DUF805"/>
    <property type="match status" value="1"/>
</dbReference>
<dbReference type="EMBL" id="SSSM01000004">
    <property type="protein sequence ID" value="THG30754.1"/>
    <property type="molecule type" value="Genomic_DNA"/>
</dbReference>
<evidence type="ECO:0000313" key="5">
    <source>
        <dbReference type="Proteomes" id="UP000309133"/>
    </source>
</evidence>
<accession>A0A4S4FP22</accession>
<dbReference type="Proteomes" id="UP000309133">
    <property type="component" value="Unassembled WGS sequence"/>
</dbReference>
<reference evidence="4 5" key="1">
    <citation type="submission" date="2019-04" db="EMBL/GenBank/DDBJ databases">
        <authorList>
            <person name="Jiang L."/>
        </authorList>
    </citation>
    <scope>NUCLEOTIDE SEQUENCE [LARGE SCALE GENOMIC DNA]</scope>
    <source>
        <strain evidence="4 5">YIM 131853</strain>
    </source>
</reference>
<proteinExistence type="predicted"/>
<feature type="transmembrane region" description="Helical" evidence="1">
    <location>
        <begin position="166"/>
        <end position="187"/>
    </location>
</feature>
<dbReference type="Pfam" id="PF10708">
    <property type="entry name" value="DUF2510"/>
    <property type="match status" value="1"/>
</dbReference>
<evidence type="ECO:0000259" key="2">
    <source>
        <dbReference type="Pfam" id="PF10708"/>
    </source>
</evidence>
<keyword evidence="1" id="KW-1133">Transmembrane helix</keyword>
<organism evidence="4 5">
    <name type="scientific">Naasia lichenicola</name>
    <dbReference type="NCBI Taxonomy" id="2565933"/>
    <lineage>
        <taxon>Bacteria</taxon>
        <taxon>Bacillati</taxon>
        <taxon>Actinomycetota</taxon>
        <taxon>Actinomycetes</taxon>
        <taxon>Micrococcales</taxon>
        <taxon>Microbacteriaceae</taxon>
        <taxon>Naasia</taxon>
    </lineage>
</organism>
<dbReference type="EMBL" id="SSSM01000003">
    <property type="protein sequence ID" value="THG31991.1"/>
    <property type="molecule type" value="Genomic_DNA"/>
</dbReference>
<comment type="caution">
    <text evidence="4">The sequence shown here is derived from an EMBL/GenBank/DDBJ whole genome shotgun (WGS) entry which is preliminary data.</text>
</comment>
<dbReference type="InterPro" id="IPR008523">
    <property type="entry name" value="DUF805"/>
</dbReference>
<dbReference type="OrthoDB" id="9812349at2"/>
<dbReference type="RefSeq" id="WP_136427111.1">
    <property type="nucleotide sequence ID" value="NZ_SSSM01000003.1"/>
</dbReference>
<feature type="domain" description="DUF2510" evidence="2">
    <location>
        <begin position="11"/>
        <end position="43"/>
    </location>
</feature>
<protein>
    <submittedName>
        <fullName evidence="4">DUF805 domain-containing protein</fullName>
    </submittedName>
</protein>
<feature type="transmembrane region" description="Helical" evidence="1">
    <location>
        <begin position="101"/>
        <end position="126"/>
    </location>
</feature>
<dbReference type="PANTHER" id="PTHR34980:SF2">
    <property type="entry name" value="INNER MEMBRANE PROTEIN YHAH-RELATED"/>
    <property type="match status" value="1"/>
</dbReference>
<dbReference type="AlphaFoldDB" id="A0A4S4FP22"/>
<gene>
    <name evidence="4" type="ORF">E6C64_08085</name>
    <name evidence="3" type="ORF">E6C64_08940</name>
</gene>
<feature type="transmembrane region" description="Helical" evidence="1">
    <location>
        <begin position="132"/>
        <end position="154"/>
    </location>
</feature>
<evidence type="ECO:0000313" key="4">
    <source>
        <dbReference type="EMBL" id="THG31991.1"/>
    </source>
</evidence>
<keyword evidence="5" id="KW-1185">Reference proteome</keyword>
<dbReference type="GO" id="GO:0005886">
    <property type="term" value="C:plasma membrane"/>
    <property type="evidence" value="ECO:0007669"/>
    <property type="project" value="TreeGrafter"/>
</dbReference>
<evidence type="ECO:0000313" key="3">
    <source>
        <dbReference type="EMBL" id="THG30754.1"/>
    </source>
</evidence>
<sequence length="202" mass="21950">MADDSTASPAAGWYPDPAGTEQVRWWNGETWTDRYQFASNPTASAPYAASAFAYPAGPQFGYAPSGPVYPPAPPVGFLESISKVVRNYAVFTGVASRSEFWYFYLATILAAVIALVLDLILLAVLLSVGAVWPFLFTGIYSLATLGLLVPSLAVTVRRLRDAGYPWPWIFVSYIPFIGGIWLIIILASEPTAARPAVYAPQY</sequence>
<dbReference type="PANTHER" id="PTHR34980">
    <property type="entry name" value="INNER MEMBRANE PROTEIN-RELATED-RELATED"/>
    <property type="match status" value="1"/>
</dbReference>
<evidence type="ECO:0000256" key="1">
    <source>
        <dbReference type="SAM" id="Phobius"/>
    </source>
</evidence>
<keyword evidence="1" id="KW-0472">Membrane</keyword>
<name>A0A4S4FP22_9MICO</name>
<dbReference type="InterPro" id="IPR018929">
    <property type="entry name" value="DUF2510"/>
</dbReference>